<dbReference type="Gene3D" id="3.20.20.140">
    <property type="entry name" value="Metal-dependent hydrolases"/>
    <property type="match status" value="1"/>
</dbReference>
<dbReference type="Gene3D" id="2.30.40.10">
    <property type="entry name" value="Urease, subunit C, domain 1"/>
    <property type="match status" value="1"/>
</dbReference>
<protein>
    <submittedName>
        <fullName evidence="2">Amidohydrolase</fullName>
    </submittedName>
</protein>
<organism evidence="2 3">
    <name type="scientific">Candidatus Acutalibacter ornithocaccae</name>
    <dbReference type="NCBI Taxonomy" id="2838416"/>
    <lineage>
        <taxon>Bacteria</taxon>
        <taxon>Bacillati</taxon>
        <taxon>Bacillota</taxon>
        <taxon>Clostridia</taxon>
        <taxon>Eubacteriales</taxon>
        <taxon>Acutalibacteraceae</taxon>
        <taxon>Acutalibacter</taxon>
    </lineage>
</organism>
<dbReference type="Pfam" id="PF07969">
    <property type="entry name" value="Amidohydro_3"/>
    <property type="match status" value="1"/>
</dbReference>
<evidence type="ECO:0000313" key="3">
    <source>
        <dbReference type="Proteomes" id="UP000824214"/>
    </source>
</evidence>
<reference evidence="2" key="1">
    <citation type="journal article" date="2021" name="PeerJ">
        <title>Extensive microbial diversity within the chicken gut microbiome revealed by metagenomics and culture.</title>
        <authorList>
            <person name="Gilroy R."/>
            <person name="Ravi A."/>
            <person name="Getino M."/>
            <person name="Pursley I."/>
            <person name="Horton D.L."/>
            <person name="Alikhan N.F."/>
            <person name="Baker D."/>
            <person name="Gharbi K."/>
            <person name="Hall N."/>
            <person name="Watson M."/>
            <person name="Adriaenssens E.M."/>
            <person name="Foster-Nyarko E."/>
            <person name="Jarju S."/>
            <person name="Secka A."/>
            <person name="Antonio M."/>
            <person name="Oren A."/>
            <person name="Chaudhuri R.R."/>
            <person name="La Ragione R."/>
            <person name="Hildebrand F."/>
            <person name="Pallen M.J."/>
        </authorList>
    </citation>
    <scope>NUCLEOTIDE SEQUENCE</scope>
    <source>
        <strain evidence="2">ChiBcolR8-3208</strain>
    </source>
</reference>
<dbReference type="PANTHER" id="PTHR22642">
    <property type="entry name" value="IMIDAZOLONEPROPIONASE"/>
    <property type="match status" value="1"/>
</dbReference>
<dbReference type="InterPro" id="IPR032466">
    <property type="entry name" value="Metal_Hydrolase"/>
</dbReference>
<evidence type="ECO:0000259" key="1">
    <source>
        <dbReference type="Pfam" id="PF07969"/>
    </source>
</evidence>
<dbReference type="Gene3D" id="3.10.310.70">
    <property type="match status" value="1"/>
</dbReference>
<evidence type="ECO:0000313" key="2">
    <source>
        <dbReference type="EMBL" id="HJB38469.1"/>
    </source>
</evidence>
<sequence length="514" mass="56202">MDRPGKAQALVVEDGKILAVGALEEVEPLAQGARRVDLEGRALLPAFVDGHSHITALAQTLGLCQLSGCGSLEEMGRRMKAFRERWAIPAGEWVIGFGYDQNDLREGRHPTKGELDAALPDCPAMVTHASGHMGVVNSLGLQRLGVTAGTPDPEGGRIGRLEDGSPSGYLEEAAFTTMGSRIPRDPEAGLKNLERAQQVYFSQGIATIHEGLARQPEWDLLSSAAAKGLLRGDVAAYVDIQDSAVLLAEHRDHLGQYRSRLKIAGYKLFLDGSPQGRTAWVEQPYRGGEPGYRGYPVHQDGQVLAFLEQAQREGVQIAVHCNGDAAAEQLLRCYEQAFARYGRDIRPVMVHAQLLRPDQVPRLKPLGMVASFFVAHVYHWGDVHVANFGQERASQISPARTALDSGVVFDFHQDSPVIPPNMVESLWCAVCRRTKSGQVLGENQRLPVWEALRAMTSNAAYALFEEGQKGTLSPGKRADLVLLDRDPLSCPPEELKDIRVVETIKDGETVYRKG</sequence>
<dbReference type="PANTHER" id="PTHR22642:SF2">
    <property type="entry name" value="PROTEIN LONG AFTER FAR-RED 3"/>
    <property type="match status" value="1"/>
</dbReference>
<dbReference type="GO" id="GO:0016810">
    <property type="term" value="F:hydrolase activity, acting on carbon-nitrogen (but not peptide) bonds"/>
    <property type="evidence" value="ECO:0007669"/>
    <property type="project" value="InterPro"/>
</dbReference>
<dbReference type="SUPFAM" id="SSF51556">
    <property type="entry name" value="Metallo-dependent hydrolases"/>
    <property type="match status" value="1"/>
</dbReference>
<dbReference type="InterPro" id="IPR013108">
    <property type="entry name" value="Amidohydro_3"/>
</dbReference>
<dbReference type="InterPro" id="IPR033932">
    <property type="entry name" value="YtcJ-like"/>
</dbReference>
<gene>
    <name evidence="2" type="ORF">H9942_10475</name>
</gene>
<comment type="caution">
    <text evidence="2">The sequence shown here is derived from an EMBL/GenBank/DDBJ whole genome shotgun (WGS) entry which is preliminary data.</text>
</comment>
<name>A0A9D2M095_9FIRM</name>
<dbReference type="CDD" id="cd01300">
    <property type="entry name" value="YtcJ_like"/>
    <property type="match status" value="1"/>
</dbReference>
<proteinExistence type="predicted"/>
<accession>A0A9D2M095</accession>
<dbReference type="SUPFAM" id="SSF51338">
    <property type="entry name" value="Composite domain of metallo-dependent hydrolases"/>
    <property type="match status" value="1"/>
</dbReference>
<reference evidence="2" key="2">
    <citation type="submission" date="2021-04" db="EMBL/GenBank/DDBJ databases">
        <authorList>
            <person name="Gilroy R."/>
        </authorList>
    </citation>
    <scope>NUCLEOTIDE SEQUENCE</scope>
    <source>
        <strain evidence="2">ChiBcolR8-3208</strain>
    </source>
</reference>
<dbReference type="EMBL" id="DWXZ01000221">
    <property type="protein sequence ID" value="HJB38469.1"/>
    <property type="molecule type" value="Genomic_DNA"/>
</dbReference>
<feature type="domain" description="Amidohydrolase 3" evidence="1">
    <location>
        <begin position="36"/>
        <end position="511"/>
    </location>
</feature>
<dbReference type="InterPro" id="IPR011059">
    <property type="entry name" value="Metal-dep_hydrolase_composite"/>
</dbReference>
<dbReference type="Proteomes" id="UP000824214">
    <property type="component" value="Unassembled WGS sequence"/>
</dbReference>
<dbReference type="AlphaFoldDB" id="A0A9D2M095"/>